<feature type="transmembrane region" description="Helical" evidence="2">
    <location>
        <begin position="38"/>
        <end position="62"/>
    </location>
</feature>
<dbReference type="SUPFAM" id="SSF101307">
    <property type="entry name" value="YutG-like"/>
    <property type="match status" value="1"/>
</dbReference>
<keyword evidence="1" id="KW-1208">Phospholipid metabolism</keyword>
<evidence type="ECO:0000259" key="3">
    <source>
        <dbReference type="Pfam" id="PF04608"/>
    </source>
</evidence>
<dbReference type="CDD" id="cd06971">
    <property type="entry name" value="PgpA"/>
    <property type="match status" value="1"/>
</dbReference>
<keyword evidence="1" id="KW-0378">Hydrolase</keyword>
<proteinExistence type="predicted"/>
<dbReference type="AlphaFoldDB" id="A0A918P534"/>
<comment type="cofactor">
    <cofactor evidence="1">
        <name>Mg(2+)</name>
        <dbReference type="ChEBI" id="CHEBI:18420"/>
    </cofactor>
</comment>
<keyword evidence="1" id="KW-0479">Metal-binding</keyword>
<dbReference type="GO" id="GO:0046872">
    <property type="term" value="F:metal ion binding"/>
    <property type="evidence" value="ECO:0007669"/>
    <property type="project" value="UniProtKB-KW"/>
</dbReference>
<keyword evidence="1" id="KW-0442">Lipid degradation</keyword>
<evidence type="ECO:0000256" key="1">
    <source>
        <dbReference type="PIRNR" id="PIRNR006162"/>
    </source>
</evidence>
<keyword evidence="1" id="KW-0443">Lipid metabolism</keyword>
<reference evidence="4" key="1">
    <citation type="journal article" date="2014" name="Int. J. Syst. Evol. Microbiol.">
        <title>Complete genome sequence of Corynebacterium casei LMG S-19264T (=DSM 44701T), isolated from a smear-ripened cheese.</title>
        <authorList>
            <consortium name="US DOE Joint Genome Institute (JGI-PGF)"/>
            <person name="Walter F."/>
            <person name="Albersmeier A."/>
            <person name="Kalinowski J."/>
            <person name="Ruckert C."/>
        </authorList>
    </citation>
    <scope>NUCLEOTIDE SEQUENCE</scope>
    <source>
        <strain evidence="4">KCTC 32182</strain>
    </source>
</reference>
<organism evidence="4 5">
    <name type="scientific">Paludibacterium paludis</name>
    <dbReference type="NCBI Taxonomy" id="1225769"/>
    <lineage>
        <taxon>Bacteria</taxon>
        <taxon>Pseudomonadati</taxon>
        <taxon>Pseudomonadota</taxon>
        <taxon>Betaproteobacteria</taxon>
        <taxon>Neisseriales</taxon>
        <taxon>Chromobacteriaceae</taxon>
        <taxon>Paludibacterium</taxon>
    </lineage>
</organism>
<dbReference type="InterPro" id="IPR036681">
    <property type="entry name" value="PgpA-like_sf"/>
</dbReference>
<accession>A0A918P534</accession>
<dbReference type="EMBL" id="BMYX01000015">
    <property type="protein sequence ID" value="GGY20604.1"/>
    <property type="molecule type" value="Genomic_DNA"/>
</dbReference>
<keyword evidence="1" id="KW-1003">Cell membrane</keyword>
<comment type="subcellular location">
    <subcellularLocation>
        <location evidence="1">Cell inner membrane</location>
        <topology evidence="1">Multi-pass membrane protein</topology>
    </subcellularLocation>
</comment>
<dbReference type="GO" id="GO:0009395">
    <property type="term" value="P:phospholipid catabolic process"/>
    <property type="evidence" value="ECO:0007669"/>
    <property type="project" value="UniProtKB-KW"/>
</dbReference>
<comment type="catalytic activity">
    <reaction evidence="1">
        <text>a 1,2-diacyl-sn-glycero-3-phospho-(1'-sn-glycero-3'-phosphate) + H2O = a 1,2-diacyl-sn-glycero-3-phospho-(1'-sn-glycerol) + phosphate</text>
        <dbReference type="Rhea" id="RHEA:33751"/>
        <dbReference type="ChEBI" id="CHEBI:15377"/>
        <dbReference type="ChEBI" id="CHEBI:43474"/>
        <dbReference type="ChEBI" id="CHEBI:60110"/>
        <dbReference type="ChEBI" id="CHEBI:64716"/>
        <dbReference type="EC" id="3.1.3.27"/>
    </reaction>
</comment>
<reference evidence="4" key="2">
    <citation type="submission" date="2020-09" db="EMBL/GenBank/DDBJ databases">
        <authorList>
            <person name="Sun Q."/>
            <person name="Kim S."/>
        </authorList>
    </citation>
    <scope>NUCLEOTIDE SEQUENCE</scope>
    <source>
        <strain evidence="4">KCTC 32182</strain>
    </source>
</reference>
<keyword evidence="1 2" id="KW-0812">Transmembrane</keyword>
<feature type="domain" description="YutG/PgpA" evidence="3">
    <location>
        <begin position="10"/>
        <end position="149"/>
    </location>
</feature>
<dbReference type="PANTHER" id="PTHR36305">
    <property type="entry name" value="PHOSPHATIDYLGLYCEROPHOSPHATASE A"/>
    <property type="match status" value="1"/>
</dbReference>
<evidence type="ECO:0000256" key="2">
    <source>
        <dbReference type="SAM" id="Phobius"/>
    </source>
</evidence>
<feature type="transmembrane region" description="Helical" evidence="2">
    <location>
        <begin position="127"/>
        <end position="146"/>
    </location>
</feature>
<dbReference type="Pfam" id="PF04608">
    <property type="entry name" value="PgpA"/>
    <property type="match status" value="1"/>
</dbReference>
<dbReference type="EC" id="3.1.3.27" evidence="1"/>
<keyword evidence="1" id="KW-0595">Phospholipid degradation</keyword>
<evidence type="ECO:0000313" key="5">
    <source>
        <dbReference type="Proteomes" id="UP000645257"/>
    </source>
</evidence>
<dbReference type="InterPro" id="IPR026037">
    <property type="entry name" value="PgpA"/>
</dbReference>
<sequence>MITRHPAYFVAFGFGSGLSPWGPGTLGTLVAYPLYFLLQWAGVTCGWLALLCLPLFVAGVKICDMADAVLGTHDHSGVNFDEIVAMLLVLAFVPATLSALIAAFVAFRVFDIVKPWPIGWLDRRVKGGFGVMIDDILAAAMALAVLRAAMAAGWL</sequence>
<keyword evidence="1" id="KW-0460">Magnesium</keyword>
<comment type="pathway">
    <text evidence="1">Phospholipid metabolism; phosphatidylglycerol biosynthesis; phosphatidylglycerol from CDP-diacylglycerol: step 2/2.</text>
</comment>
<dbReference type="GO" id="GO:0008962">
    <property type="term" value="F:phosphatidylglycerophosphatase activity"/>
    <property type="evidence" value="ECO:0007669"/>
    <property type="project" value="UniProtKB-EC"/>
</dbReference>
<comment type="function">
    <text evidence="1">Lipid phosphatase which dephosphorylates phosphatidylglycerophosphate (PGP) to phosphatidylglycerol (PG).</text>
</comment>
<protein>
    <recommendedName>
        <fullName evidence="1">Phosphatidylglycerophosphatase A</fullName>
        <ecNumber evidence="1">3.1.3.27</ecNumber>
    </recommendedName>
    <alternativeName>
        <fullName evidence="1">Phosphatidylglycerolphosphate phosphatase A</fullName>
    </alternativeName>
</protein>
<feature type="transmembrane region" description="Helical" evidence="2">
    <location>
        <begin position="7"/>
        <end position="32"/>
    </location>
</feature>
<gene>
    <name evidence="4" type="primary">pgpA</name>
    <name evidence="4" type="ORF">GCM10011289_25270</name>
</gene>
<dbReference type="InterPro" id="IPR007686">
    <property type="entry name" value="YutG/PgpA"/>
</dbReference>
<name>A0A918P534_9NEIS</name>
<dbReference type="PIRSF" id="PIRSF006162">
    <property type="entry name" value="PgpA"/>
    <property type="match status" value="1"/>
</dbReference>
<feature type="transmembrane region" description="Helical" evidence="2">
    <location>
        <begin position="83"/>
        <end position="107"/>
    </location>
</feature>
<keyword evidence="1 2" id="KW-0472">Membrane</keyword>
<keyword evidence="5" id="KW-1185">Reference proteome</keyword>
<evidence type="ECO:0000313" key="4">
    <source>
        <dbReference type="EMBL" id="GGY20604.1"/>
    </source>
</evidence>
<keyword evidence="2" id="KW-1133">Transmembrane helix</keyword>
<dbReference type="GO" id="GO:0005886">
    <property type="term" value="C:plasma membrane"/>
    <property type="evidence" value="ECO:0007669"/>
    <property type="project" value="UniProtKB-SubCell"/>
</dbReference>
<keyword evidence="1" id="KW-0997">Cell inner membrane</keyword>
<dbReference type="Proteomes" id="UP000645257">
    <property type="component" value="Unassembled WGS sequence"/>
</dbReference>
<dbReference type="PANTHER" id="PTHR36305:SF1">
    <property type="entry name" value="PHOSPHATIDYLGLYCEROPHOSPHATASE A"/>
    <property type="match status" value="1"/>
</dbReference>
<comment type="caution">
    <text evidence="4">The sequence shown here is derived from an EMBL/GenBank/DDBJ whole genome shotgun (WGS) entry which is preliminary data.</text>
</comment>